<feature type="transmembrane region" description="Helical" evidence="7">
    <location>
        <begin position="15"/>
        <end position="33"/>
    </location>
</feature>
<dbReference type="PRINTS" id="PR00465">
    <property type="entry name" value="EP450IV"/>
</dbReference>
<keyword evidence="3 6" id="KW-0349">Heme</keyword>
<dbReference type="InterPro" id="IPR002403">
    <property type="entry name" value="Cyt_P450_E_grp-IV"/>
</dbReference>
<dbReference type="GO" id="GO:0008395">
    <property type="term" value="F:steroid hydroxylase activity"/>
    <property type="evidence" value="ECO:0007669"/>
    <property type="project" value="TreeGrafter"/>
</dbReference>
<keyword evidence="7" id="KW-1133">Transmembrane helix</keyword>
<dbReference type="EMBL" id="CAJVRL010000014">
    <property type="protein sequence ID" value="CAG8949607.1"/>
    <property type="molecule type" value="Genomic_DNA"/>
</dbReference>
<keyword evidence="4 6" id="KW-0479">Metal-binding</keyword>
<evidence type="ECO:0000256" key="5">
    <source>
        <dbReference type="ARBA" id="ARBA00023004"/>
    </source>
</evidence>
<reference evidence="8" key="1">
    <citation type="submission" date="2021-07" db="EMBL/GenBank/DDBJ databases">
        <authorList>
            <person name="Durling M."/>
        </authorList>
    </citation>
    <scope>NUCLEOTIDE SEQUENCE</scope>
</reference>
<accession>A0A9N9KP92</accession>
<comment type="cofactor">
    <cofactor evidence="1 6">
        <name>heme</name>
        <dbReference type="ChEBI" id="CHEBI:30413"/>
    </cofactor>
</comment>
<evidence type="ECO:0000313" key="8">
    <source>
        <dbReference type="EMBL" id="CAG8949607.1"/>
    </source>
</evidence>
<dbReference type="OrthoDB" id="3366823at2759"/>
<dbReference type="InterPro" id="IPR050529">
    <property type="entry name" value="CYP450_sterol_14alpha_dmase"/>
</dbReference>
<dbReference type="InterPro" id="IPR036396">
    <property type="entry name" value="Cyt_P450_sf"/>
</dbReference>
<dbReference type="InterPro" id="IPR001128">
    <property type="entry name" value="Cyt_P450"/>
</dbReference>
<evidence type="ECO:0000256" key="4">
    <source>
        <dbReference type="ARBA" id="ARBA00022723"/>
    </source>
</evidence>
<keyword evidence="7" id="KW-0472">Membrane</keyword>
<evidence type="ECO:0008006" key="10">
    <source>
        <dbReference type="Google" id="ProtNLM"/>
    </source>
</evidence>
<dbReference type="AlphaFoldDB" id="A0A9N9KP92"/>
<gene>
    <name evidence="8" type="ORF">HYFRA_00007840</name>
</gene>
<keyword evidence="5 6" id="KW-0408">Iron</keyword>
<evidence type="ECO:0000256" key="1">
    <source>
        <dbReference type="ARBA" id="ARBA00001971"/>
    </source>
</evidence>
<dbReference type="CDD" id="cd11040">
    <property type="entry name" value="CYP7_CYP8-like"/>
    <property type="match status" value="1"/>
</dbReference>
<evidence type="ECO:0000313" key="9">
    <source>
        <dbReference type="Proteomes" id="UP000696280"/>
    </source>
</evidence>
<dbReference type="SUPFAM" id="SSF48264">
    <property type="entry name" value="Cytochrome P450"/>
    <property type="match status" value="1"/>
</dbReference>
<keyword evidence="9" id="KW-1185">Reference proteome</keyword>
<dbReference type="PANTHER" id="PTHR24304:SF2">
    <property type="entry name" value="24-HYDROXYCHOLESTEROL 7-ALPHA-HYDROXYLASE"/>
    <property type="match status" value="1"/>
</dbReference>
<dbReference type="Pfam" id="PF00067">
    <property type="entry name" value="p450"/>
    <property type="match status" value="1"/>
</dbReference>
<protein>
    <recommendedName>
        <fullName evidence="10">Cytochrome P450</fullName>
    </recommendedName>
</protein>
<organism evidence="8 9">
    <name type="scientific">Hymenoscyphus fraxineus</name>
    <dbReference type="NCBI Taxonomy" id="746836"/>
    <lineage>
        <taxon>Eukaryota</taxon>
        <taxon>Fungi</taxon>
        <taxon>Dikarya</taxon>
        <taxon>Ascomycota</taxon>
        <taxon>Pezizomycotina</taxon>
        <taxon>Leotiomycetes</taxon>
        <taxon>Helotiales</taxon>
        <taxon>Helotiaceae</taxon>
        <taxon>Hymenoscyphus</taxon>
    </lineage>
</organism>
<dbReference type="GO" id="GO:0020037">
    <property type="term" value="F:heme binding"/>
    <property type="evidence" value="ECO:0007669"/>
    <property type="project" value="InterPro"/>
</dbReference>
<comment type="similarity">
    <text evidence="2">Belongs to the cytochrome P450 family.</text>
</comment>
<keyword evidence="7" id="KW-0812">Transmembrane</keyword>
<dbReference type="Proteomes" id="UP000696280">
    <property type="component" value="Unassembled WGS sequence"/>
</dbReference>
<dbReference type="GO" id="GO:0016705">
    <property type="term" value="F:oxidoreductase activity, acting on paired donors, with incorporation or reduction of molecular oxygen"/>
    <property type="evidence" value="ECO:0007669"/>
    <property type="project" value="InterPro"/>
</dbReference>
<sequence length="553" mass="62083">MLYLKITSGSFAVDVAAYIITSVCTLLLATRIFTEARFWLRSRGAAGRFQGREPLTLPYTIPWLGGATRMMGGHSVYKYAESMSPLGRPVKLRVGSLNMYILFGPKNMKAFFRNSKSVSKDASSIMLFKNTSMPAKDVQIFKDDQSGYGATSLTEGKNETRIWKRTHDLGSAALANGPDVNLLTSRFMEEFVTELDMAPLEKTISIPLYDFLKKKMFVASTISLVGTEIFRLNPGLVKTYWDFDDGFLMTAIGLPKVLIPKQYTALDRMLQASKRWIDSPYSQLDPKESDAEWEENFGSKFIRKVAEVLTESGVSREGQAVAMLPLIWAINSNAIPCAGWMIFEILKHPGLFQRLREEVSPFMTSQSTGKTRFDIPNLVSNSPLLTSLYLETIRTCTSSSPTRRLMQDLEVDGYILKKDNHIMASSWIPAHSTIWDVPGHPANSFWPERFIEMPKMKPKDPEEKSAYEIAMRPENFFPYGGGNVVCSGRFFAKQEIMTAVALLVMKFDIDFEGGWVTTDGKTSERGAKCDESLAGSGVLTPDRDMVVKMKRVR</sequence>
<evidence type="ECO:0000256" key="7">
    <source>
        <dbReference type="SAM" id="Phobius"/>
    </source>
</evidence>
<evidence type="ECO:0000256" key="2">
    <source>
        <dbReference type="ARBA" id="ARBA00010617"/>
    </source>
</evidence>
<comment type="caution">
    <text evidence="8">The sequence shown here is derived from an EMBL/GenBank/DDBJ whole genome shotgun (WGS) entry which is preliminary data.</text>
</comment>
<dbReference type="PANTHER" id="PTHR24304">
    <property type="entry name" value="CYTOCHROME P450 FAMILY 7"/>
    <property type="match status" value="1"/>
</dbReference>
<feature type="binding site" description="axial binding residue" evidence="6">
    <location>
        <position position="486"/>
    </location>
    <ligand>
        <name>heme</name>
        <dbReference type="ChEBI" id="CHEBI:30413"/>
    </ligand>
    <ligandPart>
        <name>Fe</name>
        <dbReference type="ChEBI" id="CHEBI:18248"/>
    </ligandPart>
</feature>
<proteinExistence type="inferred from homology"/>
<dbReference type="Gene3D" id="1.10.630.10">
    <property type="entry name" value="Cytochrome P450"/>
    <property type="match status" value="1"/>
</dbReference>
<evidence type="ECO:0000256" key="3">
    <source>
        <dbReference type="ARBA" id="ARBA00022617"/>
    </source>
</evidence>
<evidence type="ECO:0000256" key="6">
    <source>
        <dbReference type="PIRSR" id="PIRSR602403-1"/>
    </source>
</evidence>
<dbReference type="GO" id="GO:0005506">
    <property type="term" value="F:iron ion binding"/>
    <property type="evidence" value="ECO:0007669"/>
    <property type="project" value="InterPro"/>
</dbReference>
<name>A0A9N9KP92_9HELO</name>